<dbReference type="RefSeq" id="WP_034568910.1">
    <property type="nucleotide sequence ID" value="NZ_JQBS01000035.1"/>
</dbReference>
<feature type="domain" description="Peptidase M16 C-terminal" evidence="1">
    <location>
        <begin position="179"/>
        <end position="354"/>
    </location>
</feature>
<evidence type="ECO:0000313" key="3">
    <source>
        <dbReference type="Proteomes" id="UP000051658"/>
    </source>
</evidence>
<dbReference type="InterPro" id="IPR011249">
    <property type="entry name" value="Metalloenz_LuxS/M16"/>
</dbReference>
<dbReference type="Proteomes" id="UP000051658">
    <property type="component" value="Unassembled WGS sequence"/>
</dbReference>
<name>A0A0R2HQG5_CARDV</name>
<dbReference type="AlphaFoldDB" id="A0A0R2HQG5"/>
<comment type="caution">
    <text evidence="2">The sequence shown here is derived from an EMBL/GenBank/DDBJ whole genome shotgun (WGS) entry which is preliminary data.</text>
</comment>
<dbReference type="GO" id="GO:0046872">
    <property type="term" value="F:metal ion binding"/>
    <property type="evidence" value="ECO:0007669"/>
    <property type="project" value="InterPro"/>
</dbReference>
<evidence type="ECO:0000313" key="2">
    <source>
        <dbReference type="EMBL" id="KRN54702.1"/>
    </source>
</evidence>
<dbReference type="EMBL" id="JQBS01000035">
    <property type="protein sequence ID" value="KRN54702.1"/>
    <property type="molecule type" value="Genomic_DNA"/>
</dbReference>
<dbReference type="PANTHER" id="PTHR11851">
    <property type="entry name" value="METALLOPROTEASE"/>
    <property type="match status" value="1"/>
</dbReference>
<sequence>MSIQLQEGVNIHVLPTKKYKTIRIVLKFRTPLDKKNITKRALLSSLLETNSKKYNSQTKLRSELANLYGASFGLSVTKKGTMHMLTVGMTVVNEKYLSANENVLQDGIDFLKEILFHPNVTDGKFDEETFNREKENLADYYESIFDDKQAYASLSLQRLYFEDENQKTPSIGTLEDLNDITAASLYEYYQELLAEDCVDIYVLGDVEESEMTEAFRAFPFKARQVPRESIFYTATTHNKLIEEIEQQEVTQAKFNLAYETNVFYQDKNYFAAQIFNGLFGGFPHSKLFMNVREKESLAYYASSTLDTFRGMMTVQTGIDSTKVEQVREIIQLQLIEMQNGNFSDEAIDQTKEMLKNQVLQSEDNPGAVMEKMYTQQLVGSTLTTAEFEQKINEVTKEEIIKIANQVYLKATFFLTGEENK</sequence>
<reference evidence="2 3" key="1">
    <citation type="journal article" date="2015" name="Genome Announc.">
        <title>Expanding the biotechnology potential of lactobacilli through comparative genomics of 213 strains and associated genera.</title>
        <authorList>
            <person name="Sun Z."/>
            <person name="Harris H.M."/>
            <person name="McCann A."/>
            <person name="Guo C."/>
            <person name="Argimon S."/>
            <person name="Zhang W."/>
            <person name="Yang X."/>
            <person name="Jeffery I.B."/>
            <person name="Cooney J.C."/>
            <person name="Kagawa T.F."/>
            <person name="Liu W."/>
            <person name="Song Y."/>
            <person name="Salvetti E."/>
            <person name="Wrobel A."/>
            <person name="Rasinkangas P."/>
            <person name="Parkhill J."/>
            <person name="Rea M.C."/>
            <person name="O'Sullivan O."/>
            <person name="Ritari J."/>
            <person name="Douillard F.P."/>
            <person name="Paul Ross R."/>
            <person name="Yang R."/>
            <person name="Briner A.E."/>
            <person name="Felis G.E."/>
            <person name="de Vos W.M."/>
            <person name="Barrangou R."/>
            <person name="Klaenhammer T.R."/>
            <person name="Caufield P.W."/>
            <person name="Cui Y."/>
            <person name="Zhang H."/>
            <person name="O'Toole P.W."/>
        </authorList>
    </citation>
    <scope>NUCLEOTIDE SEQUENCE [LARGE SCALE GENOMIC DNA]</scope>
    <source>
        <strain evidence="2 3">DSM 20623</strain>
    </source>
</reference>
<dbReference type="Pfam" id="PF05193">
    <property type="entry name" value="Peptidase_M16_C"/>
    <property type="match status" value="1"/>
</dbReference>
<dbReference type="NCBIfam" id="NF047422">
    <property type="entry name" value="YfmF_fam"/>
    <property type="match status" value="1"/>
</dbReference>
<proteinExistence type="predicted"/>
<gene>
    <name evidence="2" type="ORF">IV74_GL002288</name>
</gene>
<protein>
    <recommendedName>
        <fullName evidence="1">Peptidase M16 C-terminal domain-containing protein</fullName>
    </recommendedName>
</protein>
<organism evidence="2 3">
    <name type="scientific">Carnobacterium divergens DSM 20623</name>
    <dbReference type="NCBI Taxonomy" id="1449336"/>
    <lineage>
        <taxon>Bacteria</taxon>
        <taxon>Bacillati</taxon>
        <taxon>Bacillota</taxon>
        <taxon>Bacilli</taxon>
        <taxon>Lactobacillales</taxon>
        <taxon>Carnobacteriaceae</taxon>
        <taxon>Carnobacterium</taxon>
    </lineage>
</organism>
<evidence type="ECO:0000259" key="1">
    <source>
        <dbReference type="Pfam" id="PF05193"/>
    </source>
</evidence>
<dbReference type="GeneID" id="89589278"/>
<dbReference type="PANTHER" id="PTHR11851:SF186">
    <property type="entry name" value="INACTIVE METALLOPROTEASE YMFF-RELATED"/>
    <property type="match status" value="1"/>
</dbReference>
<dbReference type="SUPFAM" id="SSF63411">
    <property type="entry name" value="LuxS/MPP-like metallohydrolase"/>
    <property type="match status" value="2"/>
</dbReference>
<dbReference type="InterPro" id="IPR007863">
    <property type="entry name" value="Peptidase_M16_C"/>
</dbReference>
<dbReference type="Gene3D" id="3.30.830.10">
    <property type="entry name" value="Metalloenzyme, LuxS/M16 peptidase-like"/>
    <property type="match status" value="2"/>
</dbReference>
<keyword evidence="3" id="KW-1185">Reference proteome</keyword>
<dbReference type="eggNOG" id="COG0612">
    <property type="taxonomic scope" value="Bacteria"/>
</dbReference>
<accession>A0A0R2HQG5</accession>
<dbReference type="InterPro" id="IPR050361">
    <property type="entry name" value="MPP/UQCRC_Complex"/>
</dbReference>
<dbReference type="PATRIC" id="fig|1449336.4.peg.2326"/>